<protein>
    <submittedName>
        <fullName evidence="3">FG-GAP-like repeat-containing protein</fullName>
    </submittedName>
</protein>
<dbReference type="PROSITE" id="PS51257">
    <property type="entry name" value="PROKAR_LIPOPROTEIN"/>
    <property type="match status" value="1"/>
</dbReference>
<gene>
    <name evidence="3" type="ORF">Q4Q35_07135</name>
</gene>
<keyword evidence="4" id="KW-1185">Reference proteome</keyword>
<dbReference type="InterPro" id="IPR028994">
    <property type="entry name" value="Integrin_alpha_N"/>
</dbReference>
<dbReference type="EMBL" id="JAUOEK010000078">
    <property type="protein sequence ID" value="MDO5969575.1"/>
    <property type="molecule type" value="Genomic_DNA"/>
</dbReference>
<evidence type="ECO:0000256" key="1">
    <source>
        <dbReference type="ARBA" id="ARBA00022729"/>
    </source>
</evidence>
<comment type="caution">
    <text evidence="3">The sequence shown here is derived from an EMBL/GenBank/DDBJ whole genome shotgun (WGS) entry which is preliminary data.</text>
</comment>
<dbReference type="RefSeq" id="WP_303277271.1">
    <property type="nucleotide sequence ID" value="NZ_JAUOEK010000078.1"/>
</dbReference>
<keyword evidence="1 2" id="KW-0732">Signal</keyword>
<dbReference type="SUPFAM" id="SSF69318">
    <property type="entry name" value="Integrin alpha N-terminal domain"/>
    <property type="match status" value="1"/>
</dbReference>
<sequence length="366" mass="41003">MYINKTILKATLLICTISLQSCAQSVASNENKNTQGPNDFPELINANIPGAPKLGKPQLIMGETKPVMGEGMGWAAPAVYDWDNDGKKDLLIGEFDSGLENKGVKVGNFCRVYLNKGKDEVPTFNDELSSYANYASGHFNDTNFNGTPLSIYSWCCFPFIPRFKDLDNDGYTDLLTGQYNPGIITWFRGSEYGFLPSIHLEEAYEAISSLSQNNSLPITDPKSNMYWNYSAADFGDFDNDGDLDMIVGGHALRFCENIGTKTTPKFGKRELLLNEQEQPLKYNIRNVIIPYVVDWDGDGVLDILTTNEYTKKDYKAITFFRGLKSKKEELCFEAGIPLFSTKNDKKEFPGSWLNVCVTDWNNDGVN</sequence>
<evidence type="ECO:0000256" key="2">
    <source>
        <dbReference type="SAM" id="SignalP"/>
    </source>
</evidence>
<reference evidence="3" key="1">
    <citation type="submission" date="2023-07" db="EMBL/GenBank/DDBJ databases">
        <title>Two novel species in the genus Flavivirga.</title>
        <authorList>
            <person name="Kwon K."/>
        </authorList>
    </citation>
    <scope>NUCLEOTIDE SEQUENCE</scope>
    <source>
        <strain evidence="3">KCTC 52353</strain>
    </source>
</reference>
<name>A0ABT8W8W6_9FLAO</name>
<dbReference type="InterPro" id="IPR013517">
    <property type="entry name" value="FG-GAP"/>
</dbReference>
<evidence type="ECO:0000313" key="4">
    <source>
        <dbReference type="Proteomes" id="UP001176883"/>
    </source>
</evidence>
<dbReference type="PANTHER" id="PTHR44103:SF1">
    <property type="entry name" value="PROPROTEIN CONVERTASE P"/>
    <property type="match status" value="1"/>
</dbReference>
<proteinExistence type="predicted"/>
<organism evidence="3 4">
    <name type="scientific">Flavivirga aquimarina</name>
    <dbReference type="NCBI Taxonomy" id="2027862"/>
    <lineage>
        <taxon>Bacteria</taxon>
        <taxon>Pseudomonadati</taxon>
        <taxon>Bacteroidota</taxon>
        <taxon>Flavobacteriia</taxon>
        <taxon>Flavobacteriales</taxon>
        <taxon>Flavobacteriaceae</taxon>
        <taxon>Flavivirga</taxon>
    </lineage>
</organism>
<feature type="chain" id="PRO_5047335396" evidence="2">
    <location>
        <begin position="24"/>
        <end position="366"/>
    </location>
</feature>
<dbReference type="Gene3D" id="2.130.10.130">
    <property type="entry name" value="Integrin alpha, N-terminal"/>
    <property type="match status" value="1"/>
</dbReference>
<accession>A0ABT8W8W6</accession>
<dbReference type="Proteomes" id="UP001176883">
    <property type="component" value="Unassembled WGS sequence"/>
</dbReference>
<feature type="non-terminal residue" evidence="3">
    <location>
        <position position="366"/>
    </location>
</feature>
<dbReference type="Pfam" id="PF13517">
    <property type="entry name" value="FG-GAP_3"/>
    <property type="match status" value="1"/>
</dbReference>
<feature type="signal peptide" evidence="2">
    <location>
        <begin position="1"/>
        <end position="23"/>
    </location>
</feature>
<dbReference type="PANTHER" id="PTHR44103">
    <property type="entry name" value="PROPROTEIN CONVERTASE P"/>
    <property type="match status" value="1"/>
</dbReference>
<evidence type="ECO:0000313" key="3">
    <source>
        <dbReference type="EMBL" id="MDO5969575.1"/>
    </source>
</evidence>